<keyword evidence="1" id="KW-0193">Cuticle</keyword>
<dbReference type="OrthoDB" id="7222477at2759"/>
<dbReference type="GO" id="GO:0062129">
    <property type="term" value="C:chitin-based extracellular matrix"/>
    <property type="evidence" value="ECO:0007669"/>
    <property type="project" value="TreeGrafter"/>
</dbReference>
<dbReference type="Pfam" id="PF00379">
    <property type="entry name" value="Chitin_bind_4"/>
    <property type="match status" value="1"/>
</dbReference>
<organism evidence="4 5">
    <name type="scientific">Aphidius gifuensis</name>
    <name type="common">Parasitoid wasp</name>
    <dbReference type="NCBI Taxonomy" id="684658"/>
    <lineage>
        <taxon>Eukaryota</taxon>
        <taxon>Metazoa</taxon>
        <taxon>Ecdysozoa</taxon>
        <taxon>Arthropoda</taxon>
        <taxon>Hexapoda</taxon>
        <taxon>Insecta</taxon>
        <taxon>Pterygota</taxon>
        <taxon>Neoptera</taxon>
        <taxon>Endopterygota</taxon>
        <taxon>Hymenoptera</taxon>
        <taxon>Apocrita</taxon>
        <taxon>Ichneumonoidea</taxon>
        <taxon>Braconidae</taxon>
        <taxon>Aphidiinae</taxon>
        <taxon>Aphidius</taxon>
    </lineage>
</organism>
<dbReference type="PROSITE" id="PS51155">
    <property type="entry name" value="CHIT_BIND_RR_2"/>
    <property type="match status" value="1"/>
</dbReference>
<sequence>MFKMTPWLMAICCLMMADCMNVTDQETSESQHDQVAILKQIRKVNDDGSYTFGYEAGDGSFKVETRDVLGNVKGTFGFVDANGEIKRVTYTSSNGTGFKATTLSPLQEQASVVQSIPRTNRSTTKKPTILYATSTSTESSSSTTIGPKSNVVQTIPRIRKTSTTSTTSSTTSTTTTTESPKPIFGHYLKTSKNRPKFFINNQQKIITGSSSSEEEIINEDSQLTRPSTDEKINLRKIIFPKRPIDQSLRPITEEFEEKEEEEELKATTGNALRRQLHEDTTKNDNHEINNDEHSDVYGGALSTARPLFTTSSSPKIIQRIRSERPKMLYQMSSSVPDNIGPARFDNTKYEAETKTPEERETTQPIVYQTVPSRLNDRDYARQTTEQPVYVRREPEQQLLRDLSSGVVVQPTNIDDEYRAAPVGRYVYRPQPRPPVYPTSGDSGNVQYLSENPAEEPVEPSPPRGVPQAYIRQRPYARPYNEPDPRSRPVLRPIGPMDEREYPEYYRNIALPPEAPNPIAPPLSRRDFQMLLRRLLITQYGLQALAHPRSYLEDALYDEQPYTNYQTSAVRPNVLAYEGGLRYNDRTIRPILSRIPIGNIDPAMYSQRYSDDYQDPRYMKRVYRQKLYTQDMNEETEGDGDEILPPPIREALLLRMLQLAISTDRPSMNAINHIRTTTIPTYRKSPVRNVQIISDEQDKETIKKL</sequence>
<gene>
    <name evidence="4" type="ORF">HCN44_005159</name>
</gene>
<keyword evidence="3" id="KW-0732">Signal</keyword>
<evidence type="ECO:0000313" key="4">
    <source>
        <dbReference type="EMBL" id="KAF7992815.1"/>
    </source>
</evidence>
<dbReference type="InterPro" id="IPR050468">
    <property type="entry name" value="Cuticle_Struct_Prot"/>
</dbReference>
<evidence type="ECO:0008006" key="6">
    <source>
        <dbReference type="Google" id="ProtNLM"/>
    </source>
</evidence>
<dbReference type="AlphaFoldDB" id="A0A834XVF6"/>
<name>A0A834XVF6_APHGI</name>
<dbReference type="Proteomes" id="UP000639338">
    <property type="component" value="Unassembled WGS sequence"/>
</dbReference>
<feature type="region of interest" description="Disordered" evidence="2">
    <location>
        <begin position="159"/>
        <end position="183"/>
    </location>
</feature>
<evidence type="ECO:0000313" key="5">
    <source>
        <dbReference type="Proteomes" id="UP000639338"/>
    </source>
</evidence>
<feature type="compositionally biased region" description="Polar residues" evidence="2">
    <location>
        <begin position="439"/>
        <end position="449"/>
    </location>
</feature>
<dbReference type="PANTHER" id="PTHR10380">
    <property type="entry name" value="CUTICLE PROTEIN"/>
    <property type="match status" value="1"/>
</dbReference>
<reference evidence="4 5" key="1">
    <citation type="submission" date="2020-08" db="EMBL/GenBank/DDBJ databases">
        <title>Aphidius gifuensis genome sequencing and assembly.</title>
        <authorList>
            <person name="Du Z."/>
        </authorList>
    </citation>
    <scope>NUCLEOTIDE SEQUENCE [LARGE SCALE GENOMIC DNA]</scope>
    <source>
        <strain evidence="4">YNYX2018</strain>
        <tissue evidence="4">Adults</tissue>
    </source>
</reference>
<comment type="caution">
    <text evidence="4">The sequence shown here is derived from an EMBL/GenBank/DDBJ whole genome shotgun (WGS) entry which is preliminary data.</text>
</comment>
<dbReference type="EMBL" id="JACMRX010000003">
    <property type="protein sequence ID" value="KAF7992815.1"/>
    <property type="molecule type" value="Genomic_DNA"/>
</dbReference>
<evidence type="ECO:0000256" key="3">
    <source>
        <dbReference type="SAM" id="SignalP"/>
    </source>
</evidence>
<feature type="chain" id="PRO_5032602836" description="Cuticular protein" evidence="3">
    <location>
        <begin position="20"/>
        <end position="704"/>
    </location>
</feature>
<dbReference type="PANTHER" id="PTHR10380:SF209">
    <property type="match status" value="1"/>
</dbReference>
<proteinExistence type="predicted"/>
<accession>A0A834XVF6</accession>
<evidence type="ECO:0000256" key="1">
    <source>
        <dbReference type="PROSITE-ProRule" id="PRU00497"/>
    </source>
</evidence>
<dbReference type="GO" id="GO:0008010">
    <property type="term" value="F:structural constituent of chitin-based larval cuticle"/>
    <property type="evidence" value="ECO:0007669"/>
    <property type="project" value="TreeGrafter"/>
</dbReference>
<evidence type="ECO:0000256" key="2">
    <source>
        <dbReference type="SAM" id="MobiDB-lite"/>
    </source>
</evidence>
<feature type="region of interest" description="Disordered" evidence="2">
    <location>
        <begin position="429"/>
        <end position="495"/>
    </location>
</feature>
<keyword evidence="5" id="KW-1185">Reference proteome</keyword>
<feature type="signal peptide" evidence="3">
    <location>
        <begin position="1"/>
        <end position="19"/>
    </location>
</feature>
<protein>
    <recommendedName>
        <fullName evidence="6">Cuticular protein</fullName>
    </recommendedName>
</protein>
<dbReference type="InterPro" id="IPR000618">
    <property type="entry name" value="Insect_cuticle"/>
</dbReference>
<feature type="compositionally biased region" description="Low complexity" evidence="2">
    <location>
        <begin position="161"/>
        <end position="177"/>
    </location>
</feature>